<gene>
    <name evidence="1" type="ORF">ACN42_g3508</name>
</gene>
<name>A0A101MN44_PENFR</name>
<protein>
    <submittedName>
        <fullName evidence="1">Uncharacterized protein</fullName>
    </submittedName>
</protein>
<evidence type="ECO:0000313" key="2">
    <source>
        <dbReference type="Proteomes" id="UP000055045"/>
    </source>
</evidence>
<organism evidence="1 2">
    <name type="scientific">Penicillium freii</name>
    <dbReference type="NCBI Taxonomy" id="48697"/>
    <lineage>
        <taxon>Eukaryota</taxon>
        <taxon>Fungi</taxon>
        <taxon>Dikarya</taxon>
        <taxon>Ascomycota</taxon>
        <taxon>Pezizomycotina</taxon>
        <taxon>Eurotiomycetes</taxon>
        <taxon>Eurotiomycetidae</taxon>
        <taxon>Eurotiales</taxon>
        <taxon>Aspergillaceae</taxon>
        <taxon>Penicillium</taxon>
    </lineage>
</organism>
<reference evidence="1 2" key="1">
    <citation type="submission" date="2015-10" db="EMBL/GenBank/DDBJ databases">
        <title>Genome sequencing of Penicillium freii.</title>
        <authorList>
            <person name="Nguyen H.D."/>
            <person name="Visagie C.M."/>
            <person name="Seifert K.A."/>
        </authorList>
    </citation>
    <scope>NUCLEOTIDE SEQUENCE [LARGE SCALE GENOMIC DNA]</scope>
    <source>
        <strain evidence="1 2">DAOM 242723</strain>
    </source>
</reference>
<accession>A0A101MN44</accession>
<dbReference type="EMBL" id="LLXE01000069">
    <property type="protein sequence ID" value="KUM63586.1"/>
    <property type="molecule type" value="Genomic_DNA"/>
</dbReference>
<dbReference type="AlphaFoldDB" id="A0A101MN44"/>
<comment type="caution">
    <text evidence="1">The sequence shown here is derived from an EMBL/GenBank/DDBJ whole genome shotgun (WGS) entry which is preliminary data.</text>
</comment>
<dbReference type="Proteomes" id="UP000055045">
    <property type="component" value="Unassembled WGS sequence"/>
</dbReference>
<proteinExistence type="predicted"/>
<evidence type="ECO:0000313" key="1">
    <source>
        <dbReference type="EMBL" id="KUM63586.1"/>
    </source>
</evidence>
<sequence>MSHWSRIGWGLSGRDQGTLCGCDDQLLYTEFNLPRDGFWLSNGQGSSHQSHENHVCYDNLLVFPNQNAKNACAAPHKNDMNIGPA</sequence>
<keyword evidence="2" id="KW-1185">Reference proteome</keyword>